<dbReference type="KEGG" id="xbc:ELE36_06050"/>
<evidence type="ECO:0000313" key="2">
    <source>
        <dbReference type="EMBL" id="QBB69959.1"/>
    </source>
</evidence>
<sequence length="161" mass="18206">MNADFYCIQNFSTAKFCARFKEKYRMSRVVVNTLLSLFTVWLVLLDHCLIVATEMPLSNEVAILMLIRASMIAFVALLVNGALPLAAEMLSDDPKNRMEFIALAIPSILFLISPIMISDSLYRARYGNLNKSVVQAHVWKDFGVCCLNPFSRPVSPIDLRR</sequence>
<dbReference type="EMBL" id="CP035704">
    <property type="protein sequence ID" value="QBB69959.1"/>
    <property type="molecule type" value="Genomic_DNA"/>
</dbReference>
<keyword evidence="1" id="KW-0472">Membrane</keyword>
<feature type="transmembrane region" description="Helical" evidence="1">
    <location>
        <begin position="98"/>
        <end position="117"/>
    </location>
</feature>
<keyword evidence="1" id="KW-0812">Transmembrane</keyword>
<evidence type="ECO:0000313" key="3">
    <source>
        <dbReference type="Proteomes" id="UP000291562"/>
    </source>
</evidence>
<organism evidence="2 3">
    <name type="scientific">Pseudolysobacter antarcticus</name>
    <dbReference type="NCBI Taxonomy" id="2511995"/>
    <lineage>
        <taxon>Bacteria</taxon>
        <taxon>Pseudomonadati</taxon>
        <taxon>Pseudomonadota</taxon>
        <taxon>Gammaproteobacteria</taxon>
        <taxon>Lysobacterales</taxon>
        <taxon>Rhodanobacteraceae</taxon>
        <taxon>Pseudolysobacter</taxon>
    </lineage>
</organism>
<name>A0A411HHF9_9GAMM</name>
<keyword evidence="3" id="KW-1185">Reference proteome</keyword>
<accession>A0A411HHF9</accession>
<dbReference type="Proteomes" id="UP000291562">
    <property type="component" value="Chromosome"/>
</dbReference>
<dbReference type="OrthoDB" id="9959896at2"/>
<dbReference type="AlphaFoldDB" id="A0A411HHF9"/>
<gene>
    <name evidence="2" type="ORF">ELE36_06050</name>
</gene>
<proteinExistence type="predicted"/>
<evidence type="ECO:0000256" key="1">
    <source>
        <dbReference type="SAM" id="Phobius"/>
    </source>
</evidence>
<protein>
    <submittedName>
        <fullName evidence="2">Uncharacterized protein</fullName>
    </submittedName>
</protein>
<keyword evidence="1" id="KW-1133">Transmembrane helix</keyword>
<feature type="transmembrane region" description="Helical" evidence="1">
    <location>
        <begin position="65"/>
        <end position="86"/>
    </location>
</feature>
<feature type="transmembrane region" description="Helical" evidence="1">
    <location>
        <begin position="29"/>
        <end position="53"/>
    </location>
</feature>
<reference evidence="2 3" key="1">
    <citation type="submission" date="2019-01" db="EMBL/GenBank/DDBJ databases">
        <title>Pseudolysobacter antarctica gen. nov., sp. nov., isolated from Fildes Peninsula, Antarctica.</title>
        <authorList>
            <person name="Wei Z."/>
            <person name="Peng F."/>
        </authorList>
    </citation>
    <scope>NUCLEOTIDE SEQUENCE [LARGE SCALE GENOMIC DNA]</scope>
    <source>
        <strain evidence="2 3">AQ6-296</strain>
    </source>
</reference>